<keyword evidence="2 7" id="KW-0812">Transmembrane</keyword>
<evidence type="ECO:0000313" key="9">
    <source>
        <dbReference type="EMBL" id="PSS27085.1"/>
    </source>
</evidence>
<evidence type="ECO:0000256" key="1">
    <source>
        <dbReference type="ARBA" id="ARBA00004141"/>
    </source>
</evidence>
<feature type="domain" description="Rhodopsin" evidence="8">
    <location>
        <begin position="34"/>
        <end position="277"/>
    </location>
</feature>
<dbReference type="OrthoDB" id="444631at2759"/>
<proteinExistence type="inferred from homology"/>
<keyword evidence="4 7" id="KW-0472">Membrane</keyword>
<feature type="transmembrane region" description="Helical" evidence="7">
    <location>
        <begin position="140"/>
        <end position="163"/>
    </location>
</feature>
<protein>
    <recommendedName>
        <fullName evidence="8">Rhodopsin domain-containing protein</fullName>
    </recommendedName>
</protein>
<sequence length="431" mass="49184">MGLPAFDHAGRIPKQAMLASMITFMVVAVLGALVRFWIRFRIQKQFGVDDGFLIFGLCCISVSVGLTISYIDNMYMVEAMNDDGAAVFPLLPEDWLQRIYDYQERSTVSLMLAWSAIVCVKFSFLFFFKKLIDRIQSMTRYWWAVLFINIAIAGYGLAIYILACPHFNNEKVLQCSSGSRSKQVIHYAESQMVLDILSDLLILVIPIRLVWQIKIRWTQKIALGSSLSLTIVMIALTIVRVSGLRHEAGFDPAWEVYWNIMAGEVGIIMTTGAAFRTFFISRSQHKDEMPGHNPNRSLSTRTRNLLRLIITPSRWSTKRSRQSEDPSDSSDSFSDGSLHKGKELPQIPRGTMTGIRTFINGRGRTLNMSRMGASKIMQSEALEEETEDAWPLSQHAQLQKSIQVQHHIYSTSERVYDHYDPNPKRENHDWV</sequence>
<evidence type="ECO:0000256" key="7">
    <source>
        <dbReference type="SAM" id="Phobius"/>
    </source>
</evidence>
<dbReference type="InterPro" id="IPR049326">
    <property type="entry name" value="Rhodopsin_dom_fungi"/>
</dbReference>
<dbReference type="PANTHER" id="PTHR33048">
    <property type="entry name" value="PTH11-LIKE INTEGRAL MEMBRANE PROTEIN (AFU_ORTHOLOGUE AFUA_5G11245)"/>
    <property type="match status" value="1"/>
</dbReference>
<feature type="transmembrane region" description="Helical" evidence="7">
    <location>
        <begin position="223"/>
        <end position="244"/>
    </location>
</feature>
<comment type="similarity">
    <text evidence="5">Belongs to the SAT4 family.</text>
</comment>
<dbReference type="Proteomes" id="UP000241818">
    <property type="component" value="Unassembled WGS sequence"/>
</dbReference>
<dbReference type="GO" id="GO:0016020">
    <property type="term" value="C:membrane"/>
    <property type="evidence" value="ECO:0007669"/>
    <property type="project" value="UniProtKB-SubCell"/>
</dbReference>
<dbReference type="EMBL" id="KZ679006">
    <property type="protein sequence ID" value="PSS27085.1"/>
    <property type="molecule type" value="Genomic_DNA"/>
</dbReference>
<evidence type="ECO:0000256" key="4">
    <source>
        <dbReference type="ARBA" id="ARBA00023136"/>
    </source>
</evidence>
<dbReference type="AlphaFoldDB" id="A0A2T3BCG5"/>
<keyword evidence="3 7" id="KW-1133">Transmembrane helix</keyword>
<name>A0A2T3BCG5_AMORE</name>
<feature type="transmembrane region" description="Helical" evidence="7">
    <location>
        <begin position="16"/>
        <end position="38"/>
    </location>
</feature>
<dbReference type="GeneID" id="36576565"/>
<dbReference type="RefSeq" id="XP_024724610.1">
    <property type="nucleotide sequence ID" value="XM_024868484.1"/>
</dbReference>
<evidence type="ECO:0000259" key="8">
    <source>
        <dbReference type="Pfam" id="PF20684"/>
    </source>
</evidence>
<dbReference type="InterPro" id="IPR052337">
    <property type="entry name" value="SAT4-like"/>
</dbReference>
<reference evidence="9 10" key="1">
    <citation type="journal article" date="2018" name="New Phytol.">
        <title>Comparative genomics and transcriptomics depict ericoid mycorrhizal fungi as versatile saprotrophs and plant mutualists.</title>
        <authorList>
            <person name="Martino E."/>
            <person name="Morin E."/>
            <person name="Grelet G.A."/>
            <person name="Kuo A."/>
            <person name="Kohler A."/>
            <person name="Daghino S."/>
            <person name="Barry K.W."/>
            <person name="Cichocki N."/>
            <person name="Clum A."/>
            <person name="Dockter R.B."/>
            <person name="Hainaut M."/>
            <person name="Kuo R.C."/>
            <person name="LaButti K."/>
            <person name="Lindahl B.D."/>
            <person name="Lindquist E.A."/>
            <person name="Lipzen A."/>
            <person name="Khouja H.R."/>
            <person name="Magnuson J."/>
            <person name="Murat C."/>
            <person name="Ohm R.A."/>
            <person name="Singer S.W."/>
            <person name="Spatafora J.W."/>
            <person name="Wang M."/>
            <person name="Veneault-Fourrey C."/>
            <person name="Henrissat B."/>
            <person name="Grigoriev I.V."/>
            <person name="Martin F.M."/>
            <person name="Perotto S."/>
        </authorList>
    </citation>
    <scope>NUCLEOTIDE SEQUENCE [LARGE SCALE GENOMIC DNA]</scope>
    <source>
        <strain evidence="9 10">ATCC 22711</strain>
    </source>
</reference>
<keyword evidence="10" id="KW-1185">Reference proteome</keyword>
<feature type="transmembrane region" description="Helical" evidence="7">
    <location>
        <begin position="50"/>
        <end position="71"/>
    </location>
</feature>
<evidence type="ECO:0000256" key="3">
    <source>
        <dbReference type="ARBA" id="ARBA00022989"/>
    </source>
</evidence>
<dbReference type="PANTHER" id="PTHR33048:SF47">
    <property type="entry name" value="INTEGRAL MEMBRANE PROTEIN-RELATED"/>
    <property type="match status" value="1"/>
</dbReference>
<dbReference type="STRING" id="857342.A0A2T3BCG5"/>
<accession>A0A2T3BCG5</accession>
<feature type="transmembrane region" description="Helical" evidence="7">
    <location>
        <begin position="108"/>
        <end position="128"/>
    </location>
</feature>
<evidence type="ECO:0000256" key="5">
    <source>
        <dbReference type="ARBA" id="ARBA00038359"/>
    </source>
</evidence>
<dbReference type="InParanoid" id="A0A2T3BCG5"/>
<evidence type="ECO:0000313" key="10">
    <source>
        <dbReference type="Proteomes" id="UP000241818"/>
    </source>
</evidence>
<feature type="transmembrane region" description="Helical" evidence="7">
    <location>
        <begin position="256"/>
        <end position="279"/>
    </location>
</feature>
<feature type="region of interest" description="Disordered" evidence="6">
    <location>
        <begin position="315"/>
        <end position="351"/>
    </location>
</feature>
<gene>
    <name evidence="9" type="ORF">M430DRAFT_54676</name>
</gene>
<feature type="transmembrane region" description="Helical" evidence="7">
    <location>
        <begin position="192"/>
        <end position="211"/>
    </location>
</feature>
<evidence type="ECO:0000256" key="2">
    <source>
        <dbReference type="ARBA" id="ARBA00022692"/>
    </source>
</evidence>
<organism evidence="9 10">
    <name type="scientific">Amorphotheca resinae ATCC 22711</name>
    <dbReference type="NCBI Taxonomy" id="857342"/>
    <lineage>
        <taxon>Eukaryota</taxon>
        <taxon>Fungi</taxon>
        <taxon>Dikarya</taxon>
        <taxon>Ascomycota</taxon>
        <taxon>Pezizomycotina</taxon>
        <taxon>Leotiomycetes</taxon>
        <taxon>Helotiales</taxon>
        <taxon>Amorphothecaceae</taxon>
        <taxon>Amorphotheca</taxon>
    </lineage>
</organism>
<dbReference type="Pfam" id="PF20684">
    <property type="entry name" value="Fung_rhodopsin"/>
    <property type="match status" value="1"/>
</dbReference>
<evidence type="ECO:0000256" key="6">
    <source>
        <dbReference type="SAM" id="MobiDB-lite"/>
    </source>
</evidence>
<comment type="subcellular location">
    <subcellularLocation>
        <location evidence="1">Membrane</location>
        <topology evidence="1">Multi-pass membrane protein</topology>
    </subcellularLocation>
</comment>